<name>Q03WJ6_LEUMM</name>
<organism evidence="2 3">
    <name type="scientific">Leuconostoc mesenteroides subsp. mesenteroides (strain ATCC 8293 / DSM 20343 / BCRC 11652 / CCM 1803 / JCM 6124 / NCDO 523 / NBRC 100496 / NCIMB 8023 / NCTC 12954 / NRRL B-1118 / 37Y)</name>
    <dbReference type="NCBI Taxonomy" id="203120"/>
    <lineage>
        <taxon>Bacteria</taxon>
        <taxon>Bacillati</taxon>
        <taxon>Bacillota</taxon>
        <taxon>Bacilli</taxon>
        <taxon>Lactobacillales</taxon>
        <taxon>Lactobacillaceae</taxon>
        <taxon>Leuconostoc</taxon>
    </lineage>
</organism>
<dbReference type="Proteomes" id="UP000000362">
    <property type="component" value="Chromosome"/>
</dbReference>
<evidence type="ECO:0000256" key="1">
    <source>
        <dbReference type="SAM" id="Phobius"/>
    </source>
</evidence>
<keyword evidence="3" id="KW-1185">Reference proteome</keyword>
<dbReference type="EMBL" id="CP000414">
    <property type="protein sequence ID" value="ABJ62426.1"/>
    <property type="molecule type" value="Genomic_DNA"/>
</dbReference>
<gene>
    <name evidence="2" type="ordered locus">LEUM_1331</name>
</gene>
<protein>
    <submittedName>
        <fullName evidence="2">Uncharacterized protein</fullName>
    </submittedName>
</protein>
<evidence type="ECO:0000313" key="3">
    <source>
        <dbReference type="Proteomes" id="UP000000362"/>
    </source>
</evidence>
<dbReference type="KEGG" id="lme:LEUM_1331"/>
<keyword evidence="1" id="KW-1133">Transmembrane helix</keyword>
<feature type="transmembrane region" description="Helical" evidence="1">
    <location>
        <begin position="12"/>
        <end position="32"/>
    </location>
</feature>
<sequence length="36" mass="4045">MSDEASVESWLMIGVFNPIILVLIAAVLFHFLKKIV</sequence>
<keyword evidence="1" id="KW-0472">Membrane</keyword>
<dbReference type="EnsemblBacteria" id="ABJ62426">
    <property type="protein sequence ID" value="ABJ62426"/>
    <property type="gene ID" value="LEUM_1331"/>
</dbReference>
<keyword evidence="1" id="KW-0812">Transmembrane</keyword>
<reference evidence="2 3" key="1">
    <citation type="journal article" date="2006" name="Proc. Natl. Acad. Sci. U.S.A.">
        <title>Comparative genomics of the lactic acid bacteria.</title>
        <authorList>
            <person name="Makarova K."/>
            <person name="Slesarev A."/>
            <person name="Wolf Y."/>
            <person name="Sorokin A."/>
            <person name="Mirkin B."/>
            <person name="Koonin E."/>
            <person name="Pavlov A."/>
            <person name="Pavlova N."/>
            <person name="Karamychev V."/>
            <person name="Polouchine N."/>
            <person name="Shakhova V."/>
            <person name="Grigoriev I."/>
            <person name="Lou Y."/>
            <person name="Rohksar D."/>
            <person name="Lucas S."/>
            <person name="Huang K."/>
            <person name="Goodstein D.M."/>
            <person name="Hawkins T."/>
            <person name="Plengvidhya V."/>
            <person name="Welker D."/>
            <person name="Hughes J."/>
            <person name="Goh Y."/>
            <person name="Benson A."/>
            <person name="Baldwin K."/>
            <person name="Lee J.H."/>
            <person name="Diaz-Muniz I."/>
            <person name="Dosti B."/>
            <person name="Smeianov V."/>
            <person name="Wechter W."/>
            <person name="Barabote R."/>
            <person name="Lorca G."/>
            <person name="Altermann E."/>
            <person name="Barrangou R."/>
            <person name="Ganesan B."/>
            <person name="Xie Y."/>
            <person name="Rawsthorne H."/>
            <person name="Tamir D."/>
            <person name="Parker C."/>
            <person name="Breidt F."/>
            <person name="Broadbent J."/>
            <person name="Hutkins R."/>
            <person name="O'Sullivan D."/>
            <person name="Steele J."/>
            <person name="Unlu G."/>
            <person name="Saier M."/>
            <person name="Klaenhammer T."/>
            <person name="Richardson P."/>
            <person name="Kozyavkin S."/>
            <person name="Weimer B."/>
            <person name="Mills D."/>
        </authorList>
    </citation>
    <scope>NUCLEOTIDE SEQUENCE [LARGE SCALE GENOMIC DNA]</scope>
    <source>
        <strain evidence="3">ATCC 8293 / DSM 20343 / BCRC 11652 / CCM 1803 / JCM 6124 / NCDO 523 / NBRC 100496 / NCIMB 8023 / NCTC 12954 / NRRL B-1118 / 37Y</strain>
    </source>
</reference>
<proteinExistence type="predicted"/>
<accession>Q03WJ6</accession>
<evidence type="ECO:0000313" key="2">
    <source>
        <dbReference type="EMBL" id="ABJ62426.1"/>
    </source>
</evidence>
<dbReference type="AlphaFoldDB" id="Q03WJ6"/>
<dbReference type="HOGENOM" id="CLU_220764_0_0_9"/>